<keyword evidence="1" id="KW-0472">Membrane</keyword>
<feature type="transmembrane region" description="Helical" evidence="1">
    <location>
        <begin position="102"/>
        <end position="122"/>
    </location>
</feature>
<feature type="transmembrane region" description="Helical" evidence="1">
    <location>
        <begin position="210"/>
        <end position="228"/>
    </location>
</feature>
<reference evidence="2 3" key="1">
    <citation type="submission" date="2018-04" db="EMBL/GenBank/DDBJ databases">
        <title>Pedobacter chongqingensis sp. nov., isolated from a rottenly hemp rope.</title>
        <authorList>
            <person name="Cai Y."/>
        </authorList>
    </citation>
    <scope>NUCLEOTIDE SEQUENCE [LARGE SCALE GENOMIC DNA]</scope>
    <source>
        <strain evidence="2 3">FJ4-8</strain>
    </source>
</reference>
<feature type="transmembrane region" description="Helical" evidence="1">
    <location>
        <begin position="234"/>
        <end position="255"/>
    </location>
</feature>
<feature type="transmembrane region" description="Helical" evidence="1">
    <location>
        <begin position="174"/>
        <end position="198"/>
    </location>
</feature>
<evidence type="ECO:0000313" key="2">
    <source>
        <dbReference type="EMBL" id="PWG80254.1"/>
    </source>
</evidence>
<accession>A0A2U2PG00</accession>
<evidence type="ECO:0000313" key="3">
    <source>
        <dbReference type="Proteomes" id="UP000245647"/>
    </source>
</evidence>
<evidence type="ECO:0008006" key="4">
    <source>
        <dbReference type="Google" id="ProtNLM"/>
    </source>
</evidence>
<feature type="transmembrane region" description="Helical" evidence="1">
    <location>
        <begin position="143"/>
        <end position="162"/>
    </location>
</feature>
<comment type="caution">
    <text evidence="2">The sequence shown here is derived from an EMBL/GenBank/DDBJ whole genome shotgun (WGS) entry which is preliminary data.</text>
</comment>
<feature type="transmembrane region" description="Helical" evidence="1">
    <location>
        <begin position="365"/>
        <end position="385"/>
    </location>
</feature>
<feature type="transmembrane region" description="Helical" evidence="1">
    <location>
        <begin position="339"/>
        <end position="359"/>
    </location>
</feature>
<keyword evidence="1" id="KW-0812">Transmembrane</keyword>
<organism evidence="2 3">
    <name type="scientific">Pararcticibacter amylolyticus</name>
    <dbReference type="NCBI Taxonomy" id="2173175"/>
    <lineage>
        <taxon>Bacteria</taxon>
        <taxon>Pseudomonadati</taxon>
        <taxon>Bacteroidota</taxon>
        <taxon>Sphingobacteriia</taxon>
        <taxon>Sphingobacteriales</taxon>
        <taxon>Sphingobacteriaceae</taxon>
        <taxon>Pararcticibacter</taxon>
    </lineage>
</organism>
<feature type="transmembrane region" description="Helical" evidence="1">
    <location>
        <begin position="79"/>
        <end position="96"/>
    </location>
</feature>
<dbReference type="EMBL" id="QEAS01000010">
    <property type="protein sequence ID" value="PWG80254.1"/>
    <property type="molecule type" value="Genomic_DNA"/>
</dbReference>
<keyword evidence="3" id="KW-1185">Reference proteome</keyword>
<feature type="transmembrane region" description="Helical" evidence="1">
    <location>
        <begin position="301"/>
        <end position="327"/>
    </location>
</feature>
<feature type="transmembrane region" description="Helical" evidence="1">
    <location>
        <begin position="7"/>
        <end position="29"/>
    </location>
</feature>
<feature type="transmembrane region" description="Helical" evidence="1">
    <location>
        <begin position="49"/>
        <end position="67"/>
    </location>
</feature>
<protein>
    <recommendedName>
        <fullName evidence="4">NnrS family protein</fullName>
    </recommendedName>
</protein>
<feature type="transmembrane region" description="Helical" evidence="1">
    <location>
        <begin position="267"/>
        <end position="295"/>
    </location>
</feature>
<name>A0A2U2PG00_9SPHI</name>
<dbReference type="Proteomes" id="UP000245647">
    <property type="component" value="Unassembled WGS sequence"/>
</dbReference>
<sequence>MVNEKRAYSIWAAGGFLLVSFFGVILRLMFVWPVPGVNYSFFLHAHSHFAFSGWIFLALSVLISCQIHGSMLSAGFKKMFMLTLISAFGMLISFSVQGYKLISISFSTLFIFTNFYFTWLVLRDKQFHAGFTRDSLKLLKASLFFLCFSCLGPFALAPLMKMGLKGSVLYQDAIYFYLHMQMNGWMLLAALALIVNRYKIEAGNRSARRWLQIFIWSTLPLYLIFTLWGSQSVVIRGIALAATLLNVFGWFRILISIRNKKPQLPAFIKIALIAVSIKCVFQVVICFPAIGNWAFSQRNLIIGYIHLLMLGAITSVILDSFTFSGLFSGPDIPRLNRSFASVVILYVTLLFLQPALSLISITIPSYQVVLLVISVLFLLLSCLYFRNALRSKTIPGMNKTFNAI</sequence>
<gene>
    <name evidence="2" type="ORF">DDR33_13765</name>
</gene>
<evidence type="ECO:0000256" key="1">
    <source>
        <dbReference type="SAM" id="Phobius"/>
    </source>
</evidence>
<dbReference type="AlphaFoldDB" id="A0A2U2PG00"/>
<proteinExistence type="predicted"/>
<keyword evidence="1" id="KW-1133">Transmembrane helix</keyword>